<proteinExistence type="inferred from homology"/>
<evidence type="ECO:0000256" key="1">
    <source>
        <dbReference type="ARBA" id="ARBA00022801"/>
    </source>
</evidence>
<feature type="domain" description="HD" evidence="3">
    <location>
        <begin position="68"/>
        <end position="252"/>
    </location>
</feature>
<dbReference type="NCBIfam" id="NF041026">
    <property type="entry name" value="antiphage_dGTPase"/>
    <property type="match status" value="1"/>
</dbReference>
<dbReference type="SUPFAM" id="SSF109604">
    <property type="entry name" value="HD-domain/PDEase-like"/>
    <property type="match status" value="1"/>
</dbReference>
<protein>
    <recommendedName>
        <fullName evidence="2">Deoxyguanosinetriphosphate triphosphohydrolase-like protein</fullName>
    </recommendedName>
</protein>
<organism evidence="4 5">
    <name type="scientific">Salinithrix halophila</name>
    <dbReference type="NCBI Taxonomy" id="1485204"/>
    <lineage>
        <taxon>Bacteria</taxon>
        <taxon>Bacillati</taxon>
        <taxon>Bacillota</taxon>
        <taxon>Bacilli</taxon>
        <taxon>Bacillales</taxon>
        <taxon>Thermoactinomycetaceae</taxon>
        <taxon>Salinithrix</taxon>
    </lineage>
</organism>
<dbReference type="RefSeq" id="WP_380706103.1">
    <property type="nucleotide sequence ID" value="NZ_JBHSAP010000018.1"/>
</dbReference>
<accession>A0ABV8JI84</accession>
<comment type="similarity">
    <text evidence="2">Belongs to the dGTPase family. Type 2 subfamily.</text>
</comment>
<dbReference type="InterPro" id="IPR023023">
    <property type="entry name" value="dNTPase_2"/>
</dbReference>
<dbReference type="Pfam" id="PF01966">
    <property type="entry name" value="HD"/>
    <property type="match status" value="1"/>
</dbReference>
<dbReference type="HAMAP" id="MF_01212">
    <property type="entry name" value="dGTPase_type2"/>
    <property type="match status" value="1"/>
</dbReference>
<comment type="caution">
    <text evidence="4">The sequence shown here is derived from an EMBL/GenBank/DDBJ whole genome shotgun (WGS) entry which is preliminary data.</text>
</comment>
<dbReference type="PROSITE" id="PS51831">
    <property type="entry name" value="HD"/>
    <property type="match status" value="1"/>
</dbReference>
<dbReference type="InterPro" id="IPR003607">
    <property type="entry name" value="HD/PDEase_dom"/>
</dbReference>
<dbReference type="NCBIfam" id="TIGR01353">
    <property type="entry name" value="dGTP_triPase"/>
    <property type="match status" value="1"/>
</dbReference>
<evidence type="ECO:0000259" key="3">
    <source>
        <dbReference type="PROSITE" id="PS51831"/>
    </source>
</evidence>
<dbReference type="Pfam" id="PF13286">
    <property type="entry name" value="HD_assoc"/>
    <property type="match status" value="1"/>
</dbReference>
<evidence type="ECO:0000313" key="5">
    <source>
        <dbReference type="Proteomes" id="UP001595843"/>
    </source>
</evidence>
<dbReference type="EMBL" id="JBHSAP010000018">
    <property type="protein sequence ID" value="MFC4078289.1"/>
    <property type="molecule type" value="Genomic_DNA"/>
</dbReference>
<dbReference type="NCBIfam" id="NF003701">
    <property type="entry name" value="PRK05318.1"/>
    <property type="match status" value="1"/>
</dbReference>
<dbReference type="Proteomes" id="UP001595843">
    <property type="component" value="Unassembled WGS sequence"/>
</dbReference>
<dbReference type="SMART" id="SM00471">
    <property type="entry name" value="HDc"/>
    <property type="match status" value="1"/>
</dbReference>
<dbReference type="CDD" id="cd00077">
    <property type="entry name" value="HDc"/>
    <property type="match status" value="1"/>
</dbReference>
<gene>
    <name evidence="4" type="ORF">ACFOUO_15940</name>
</gene>
<sequence>MLLSDEVNPFYGDEDRERRFGESSRSPLDVRDAFERDYGRIIHSAAFRRLQSKKQVIGIEVGDVHRTRLTHSMEVAQIARGIALFLNRRSEILPPGCKIDISLVEAAALAHDLGHPPFGHEGERSLNRMMALDGGFEGNAQTFRILTRLEGRKGEGLDLTRGLLLAVMKYPVLYEETFAHAAAPDSPERPPKASVYSSDRLAFDWVLAPYGEGEKEFLLKTLRESEDSPYRRTLHHSFECSIIELADDIAYATHDLEDAVNLHLVELEELKEILLARPWGGKYEELDRASREAAGIHPRQDLFKHHLKQVFAFLISAFVNHIQIDIQGEESFSNRFRFRAVLPPELAELNLRLKSVVEERVIHSQPVQAMAWKGDRVVRMLFEAMMEESKLLPENDRRQIRENPQDRARIVCDYIAGMTDPYALRMHERLFGTGRSSL</sequence>
<dbReference type="PANTHER" id="PTHR11373:SF32">
    <property type="entry name" value="DEOXYGUANOSINETRIPHOSPHATE TRIPHOSPHOHYDROLASE"/>
    <property type="match status" value="1"/>
</dbReference>
<dbReference type="InterPro" id="IPR026875">
    <property type="entry name" value="PHydrolase_assoc_dom"/>
</dbReference>
<keyword evidence="5" id="KW-1185">Reference proteome</keyword>
<evidence type="ECO:0000313" key="4">
    <source>
        <dbReference type="EMBL" id="MFC4078289.1"/>
    </source>
</evidence>
<evidence type="ECO:0000256" key="2">
    <source>
        <dbReference type="HAMAP-Rule" id="MF_01212"/>
    </source>
</evidence>
<dbReference type="InterPro" id="IPR006674">
    <property type="entry name" value="HD_domain"/>
</dbReference>
<reference evidence="5" key="1">
    <citation type="journal article" date="2019" name="Int. J. Syst. Evol. Microbiol.">
        <title>The Global Catalogue of Microorganisms (GCM) 10K type strain sequencing project: providing services to taxonomists for standard genome sequencing and annotation.</title>
        <authorList>
            <consortium name="The Broad Institute Genomics Platform"/>
            <consortium name="The Broad Institute Genome Sequencing Center for Infectious Disease"/>
            <person name="Wu L."/>
            <person name="Ma J."/>
        </authorList>
    </citation>
    <scope>NUCLEOTIDE SEQUENCE [LARGE SCALE GENOMIC DNA]</scope>
    <source>
        <strain evidence="5">IBRC-M 10813</strain>
    </source>
</reference>
<dbReference type="InterPro" id="IPR050135">
    <property type="entry name" value="dGTPase-like"/>
</dbReference>
<dbReference type="PANTHER" id="PTHR11373">
    <property type="entry name" value="DEOXYNUCLEOSIDE TRIPHOSPHATE TRIPHOSPHOHYDROLASE"/>
    <property type="match status" value="1"/>
</dbReference>
<keyword evidence="1 2" id="KW-0378">Hydrolase</keyword>
<dbReference type="InterPro" id="IPR006261">
    <property type="entry name" value="dGTPase"/>
</dbReference>
<name>A0ABV8JI84_9BACL</name>
<dbReference type="Gene3D" id="1.10.3210.10">
    <property type="entry name" value="Hypothetical protein af1432"/>
    <property type="match status" value="1"/>
</dbReference>